<dbReference type="GO" id="GO:0005737">
    <property type="term" value="C:cytoplasm"/>
    <property type="evidence" value="ECO:0007669"/>
    <property type="project" value="UniProtKB-SubCell"/>
</dbReference>
<evidence type="ECO:0000313" key="8">
    <source>
        <dbReference type="Proteomes" id="UP000237968"/>
    </source>
</evidence>
<accession>A0A2S9XJ99</accession>
<dbReference type="SUPFAM" id="SSF74853">
    <property type="entry name" value="Lamin A/C globular tail domain"/>
    <property type="match status" value="1"/>
</dbReference>
<dbReference type="Pfam" id="PF00932">
    <property type="entry name" value="LTD"/>
    <property type="match status" value="1"/>
</dbReference>
<dbReference type="InterPro" id="IPR013783">
    <property type="entry name" value="Ig-like_fold"/>
</dbReference>
<protein>
    <recommendedName>
        <fullName evidence="6">LTD domain-containing protein</fullName>
    </recommendedName>
</protein>
<dbReference type="OrthoDB" id="5492666at2"/>
<keyword evidence="3" id="KW-0963">Cytoplasm</keyword>
<evidence type="ECO:0000256" key="1">
    <source>
        <dbReference type="ARBA" id="ARBA00004138"/>
    </source>
</evidence>
<reference evidence="7 8" key="1">
    <citation type="submission" date="2018-03" db="EMBL/GenBank/DDBJ databases">
        <title>Draft Genome Sequences of the Obligatory Marine Myxobacteria Enhygromyxa salina SWB005.</title>
        <authorList>
            <person name="Poehlein A."/>
            <person name="Moghaddam J.A."/>
            <person name="Harms H."/>
            <person name="Alanjari M."/>
            <person name="Koenig G.M."/>
            <person name="Daniel R."/>
            <person name="Schaeberle T.F."/>
        </authorList>
    </citation>
    <scope>NUCLEOTIDE SEQUENCE [LARGE SCALE GENOMIC DNA]</scope>
    <source>
        <strain evidence="7 8">SWB005</strain>
    </source>
</reference>
<dbReference type="Proteomes" id="UP000237968">
    <property type="component" value="Unassembled WGS sequence"/>
</dbReference>
<dbReference type="EMBL" id="PVNK01000200">
    <property type="protein sequence ID" value="PRP92956.1"/>
    <property type="molecule type" value="Genomic_DNA"/>
</dbReference>
<dbReference type="InterPro" id="IPR036415">
    <property type="entry name" value="Lamin_tail_dom_sf"/>
</dbReference>
<keyword evidence="4" id="KW-0969">Cilium</keyword>
<evidence type="ECO:0000256" key="5">
    <source>
        <dbReference type="ARBA" id="ARBA00023273"/>
    </source>
</evidence>
<gene>
    <name evidence="7" type="ORF">ENSA5_46240</name>
</gene>
<dbReference type="InterPro" id="IPR001322">
    <property type="entry name" value="Lamin_tail_dom"/>
</dbReference>
<proteinExistence type="predicted"/>
<evidence type="ECO:0000313" key="7">
    <source>
        <dbReference type="EMBL" id="PRP92956.1"/>
    </source>
</evidence>
<evidence type="ECO:0000256" key="4">
    <source>
        <dbReference type="ARBA" id="ARBA00023069"/>
    </source>
</evidence>
<comment type="caution">
    <text evidence="7">The sequence shown here is derived from an EMBL/GenBank/DDBJ whole genome shotgun (WGS) entry which is preliminary data.</text>
</comment>
<organism evidence="7 8">
    <name type="scientific">Enhygromyxa salina</name>
    <dbReference type="NCBI Taxonomy" id="215803"/>
    <lineage>
        <taxon>Bacteria</taxon>
        <taxon>Pseudomonadati</taxon>
        <taxon>Myxococcota</taxon>
        <taxon>Polyangia</taxon>
        <taxon>Nannocystales</taxon>
        <taxon>Nannocystaceae</taxon>
        <taxon>Enhygromyxa</taxon>
    </lineage>
</organism>
<evidence type="ECO:0000259" key="6">
    <source>
        <dbReference type="PROSITE" id="PS51841"/>
    </source>
</evidence>
<dbReference type="Gene3D" id="2.60.40.1260">
    <property type="entry name" value="Lamin Tail domain"/>
    <property type="match status" value="1"/>
</dbReference>
<dbReference type="Pfam" id="PF22544">
    <property type="entry name" value="HYDIN_VesB_CFA65-like_Ig"/>
    <property type="match status" value="1"/>
</dbReference>
<comment type="subcellular location">
    <subcellularLocation>
        <location evidence="1">Cell projection</location>
        <location evidence="1">Cilium</location>
    </subcellularLocation>
    <subcellularLocation>
        <location evidence="2">Cytoplasm</location>
    </subcellularLocation>
</comment>
<keyword evidence="5" id="KW-0966">Cell projection</keyword>
<dbReference type="PROSITE" id="PS51841">
    <property type="entry name" value="LTD"/>
    <property type="match status" value="1"/>
</dbReference>
<dbReference type="NCBIfam" id="NF012200">
    <property type="entry name" value="choice_anch_D"/>
    <property type="match status" value="2"/>
</dbReference>
<dbReference type="AlphaFoldDB" id="A0A2S9XJ99"/>
<dbReference type="RefSeq" id="WP_106393884.1">
    <property type="nucleotide sequence ID" value="NZ_PVNK01000200.1"/>
</dbReference>
<sequence length="728" mass="75988">MIKISTIFYDGIIARTEADEFMEIVNDGEQAVDISNWLIDAGPASATNSQKFVFPDKTILQPGQRRRIYTNMDPNNDGSSFGSKTSVWGNKGGTGKLYDAGGQEVDSYTYPLETPDPWVTSTLLPGGDGVHDFGVQVLGSGRQTVVFTLQNRRSDARLVLQGSPVVHVSAGAPAFVVEEQPSSSVDACGEAQFKVSFEAAVVDKLNGELSISIEGLDHPLKVQLAGEGVAKAKLELLHGATAMASGSRYDLGKLNVGADAATSFTLTNSGGAPLNVSTLSLSPGGEIELRELPTLPKRLAAGESVDFEIAFAPTSAGPKPGKLIVSSDAGPDLELNLEGTALATEPNLVLRSGGAIVAYHGSVDMGSATVGGPAVRKTFTIGNNGEAALHIRAVSLQGDGAYSISPSPLTRTLNPGESVDFTVTFEPQSGAVGFAQISIGSDDPDEGNYTFNLSGRAIVPPPPKRPQQLVVKQYYSHSRIFDVVMSNGQRVDFDQNQTGQVSYGYVTLCYYVENGGESNLTVHSATVSNPQGFMLTGDVGTPSGRAPSLPRVIRPGGRLILFLVHRLNTGSNQTTLTLRTDDPNQPSFNVNVTVTGGGGRGGHGGGGGYGGGGGGYGGGGAWYVHTNNHGQGRGMQVANGGTATVPGAGTTYVEVLPPGNSWGQYSWQGVSLIIDGVFAIQHKTSIANMSSPVIFSIACMRPGAMTSARLVYNGATVHSFRIVGQYGL</sequence>
<dbReference type="InterPro" id="IPR053879">
    <property type="entry name" value="HYDIN_VesB_CFA65-like_Ig"/>
</dbReference>
<feature type="domain" description="LTD" evidence="6">
    <location>
        <begin position="1"/>
        <end position="112"/>
    </location>
</feature>
<evidence type="ECO:0000256" key="2">
    <source>
        <dbReference type="ARBA" id="ARBA00004496"/>
    </source>
</evidence>
<evidence type="ECO:0000256" key="3">
    <source>
        <dbReference type="ARBA" id="ARBA00022490"/>
    </source>
</evidence>
<keyword evidence="8" id="KW-1185">Reference proteome</keyword>
<name>A0A2S9XJ99_9BACT</name>
<dbReference type="Gene3D" id="2.60.40.10">
    <property type="entry name" value="Immunoglobulins"/>
    <property type="match status" value="4"/>
</dbReference>